<feature type="transmembrane region" description="Helical" evidence="6">
    <location>
        <begin position="436"/>
        <end position="454"/>
    </location>
</feature>
<comment type="caution">
    <text evidence="8">The sequence shown here is derived from an EMBL/GenBank/DDBJ whole genome shotgun (WGS) entry which is preliminary data.</text>
</comment>
<dbReference type="PROSITE" id="PS50156">
    <property type="entry name" value="SSD"/>
    <property type="match status" value="1"/>
</dbReference>
<feature type="transmembrane region" description="Helical" evidence="6">
    <location>
        <begin position="247"/>
        <end position="269"/>
    </location>
</feature>
<dbReference type="Gene3D" id="1.20.1640.10">
    <property type="entry name" value="Multidrug efflux transporter AcrB transmembrane domain"/>
    <property type="match status" value="2"/>
</dbReference>
<gene>
    <name evidence="8" type="ORF">ACJ8NA_21835</name>
</gene>
<dbReference type="PANTHER" id="PTHR33406:SF10">
    <property type="entry name" value="SSD DOMAIN-CONTAINING PROTEIN"/>
    <property type="match status" value="1"/>
</dbReference>
<feature type="transmembrane region" description="Helical" evidence="6">
    <location>
        <begin position="347"/>
        <end position="370"/>
    </location>
</feature>
<feature type="transmembrane region" description="Helical" evidence="6">
    <location>
        <begin position="769"/>
        <end position="793"/>
    </location>
</feature>
<evidence type="ECO:0000256" key="5">
    <source>
        <dbReference type="ARBA" id="ARBA00023136"/>
    </source>
</evidence>
<keyword evidence="2" id="KW-1003">Cell membrane</keyword>
<evidence type="ECO:0000256" key="2">
    <source>
        <dbReference type="ARBA" id="ARBA00022475"/>
    </source>
</evidence>
<name>A0ABW8W7H7_9PSED</name>
<feature type="transmembrane region" description="Helical" evidence="6">
    <location>
        <begin position="693"/>
        <end position="712"/>
    </location>
</feature>
<reference evidence="8 9" key="1">
    <citation type="submission" date="2024-12" db="EMBL/GenBank/DDBJ databases">
        <title>Pseudomonas species isolated from Lotus nodules promote plant growth.</title>
        <authorList>
            <person name="Yu Y.-H."/>
            <person name="Kurtenbach J."/>
            <person name="Crosbie D."/>
            <person name="Brachmann A."/>
            <person name="Marin M."/>
        </authorList>
    </citation>
    <scope>NUCLEOTIDE SEQUENCE [LARGE SCALE GENOMIC DNA]</scope>
    <source>
        <strain evidence="8 9">PLb11B</strain>
    </source>
</reference>
<evidence type="ECO:0000256" key="4">
    <source>
        <dbReference type="ARBA" id="ARBA00022989"/>
    </source>
</evidence>
<feature type="transmembrane region" description="Helical" evidence="6">
    <location>
        <begin position="740"/>
        <end position="757"/>
    </location>
</feature>
<dbReference type="InterPro" id="IPR050545">
    <property type="entry name" value="Mycobact_MmpL"/>
</dbReference>
<dbReference type="InterPro" id="IPR000731">
    <property type="entry name" value="SSD"/>
</dbReference>
<evidence type="ECO:0000256" key="3">
    <source>
        <dbReference type="ARBA" id="ARBA00022692"/>
    </source>
</evidence>
<dbReference type="InterPro" id="IPR004869">
    <property type="entry name" value="MMPL_dom"/>
</dbReference>
<organism evidence="8 9">
    <name type="scientific">Pseudomonas azerbaijanorientalis</name>
    <dbReference type="NCBI Taxonomy" id="2842350"/>
    <lineage>
        <taxon>Bacteria</taxon>
        <taxon>Pseudomonadati</taxon>
        <taxon>Pseudomonadota</taxon>
        <taxon>Gammaproteobacteria</taxon>
        <taxon>Pseudomonadales</taxon>
        <taxon>Pseudomonadaceae</taxon>
        <taxon>Pseudomonas</taxon>
    </lineage>
</organism>
<dbReference type="SUPFAM" id="SSF82866">
    <property type="entry name" value="Multidrug efflux transporter AcrB transmembrane domain"/>
    <property type="match status" value="2"/>
</dbReference>
<proteinExistence type="predicted"/>
<dbReference type="RefSeq" id="WP_407801561.1">
    <property type="nucleotide sequence ID" value="NZ_JBJNUX010000014.1"/>
</dbReference>
<feature type="domain" description="SSD" evidence="7">
    <location>
        <begin position="242"/>
        <end position="401"/>
    </location>
</feature>
<comment type="subcellular location">
    <subcellularLocation>
        <location evidence="1">Cell membrane</location>
        <topology evidence="1">Multi-pass membrane protein</topology>
    </subcellularLocation>
</comment>
<dbReference type="EMBL" id="JBJNUY010000009">
    <property type="protein sequence ID" value="MFL9001272.1"/>
    <property type="molecule type" value="Genomic_DNA"/>
</dbReference>
<evidence type="ECO:0000313" key="8">
    <source>
        <dbReference type="EMBL" id="MFL9001272.1"/>
    </source>
</evidence>
<protein>
    <submittedName>
        <fullName evidence="8">Efflux RND transporter permease subunit</fullName>
    </submittedName>
</protein>
<dbReference type="Proteomes" id="UP001628646">
    <property type="component" value="Unassembled WGS sequence"/>
</dbReference>
<evidence type="ECO:0000259" key="7">
    <source>
        <dbReference type="PROSITE" id="PS50156"/>
    </source>
</evidence>
<feature type="transmembrane region" description="Helical" evidence="6">
    <location>
        <begin position="665"/>
        <end position="687"/>
    </location>
</feature>
<feature type="transmembrane region" description="Helical" evidence="6">
    <location>
        <begin position="305"/>
        <end position="326"/>
    </location>
</feature>
<evidence type="ECO:0000256" key="1">
    <source>
        <dbReference type="ARBA" id="ARBA00004651"/>
    </source>
</evidence>
<keyword evidence="4 6" id="KW-1133">Transmembrane helix</keyword>
<dbReference type="PANTHER" id="PTHR33406">
    <property type="entry name" value="MEMBRANE PROTEIN MJ1562-RELATED"/>
    <property type="match status" value="1"/>
</dbReference>
<keyword evidence="9" id="KW-1185">Reference proteome</keyword>
<keyword evidence="3 6" id="KW-0812">Transmembrane</keyword>
<feature type="transmembrane region" description="Helical" evidence="6">
    <location>
        <begin position="43"/>
        <end position="61"/>
    </location>
</feature>
<evidence type="ECO:0000256" key="6">
    <source>
        <dbReference type="SAM" id="Phobius"/>
    </source>
</evidence>
<accession>A0ABW8W7H7</accession>
<evidence type="ECO:0000313" key="9">
    <source>
        <dbReference type="Proteomes" id="UP001628646"/>
    </source>
</evidence>
<sequence length="808" mass="88518">MSKYHDNQGLELVGDVQVLDRHHFSRSLVGQVSWWIFHLRRPLLIFFILLTLLFTFTATRLRVEAGFSKMIPLQHEYMQSFLKYQSVFGGANKVLLALKNEKGEIFDPGFMESLHQVTEEVFYIKGVERSSVTSLFTSNVRYNEVVEDGFRGGNIVAADFSGTPEQLKAVRENVLKSDWVGRIVSNDLSAAMVVANLQEVDPETGLRLDLQAVSQSLEAIRAKHEKDGVSVHIIGFAKSTGDIADGAAGVLLFFAVAFVITALLLYWYCGSLMLTSWALVCAMVPVVWLLGLLPLLGLALDPMSILVPFLIFSIGVSHAVQMTNAWKLEVLHGHDSITASRNCFQKLFIPGAMALLANALGFLVIAFVQIEMVRELAITATLGVSLMILTNKLLLPILLSYMRISAKDAERLRGKETSGDWLWEHLGGLATRKGSVPVILIAVVLLGVGMWQAGKLKVGDTGQGVPELRADSRYNQDVAMVTRNFAIGVDLLQVVVEAKGNESPCVDRNILGKVEDFEFEMKQTPGVGTVRGLAGYVGQITQGYAETFIKWRTIPEEQAQIAQGVGFATRLGNELMNSTCSAMPISLYTEDHQASTISNIIERIKAFKVTHDGDDLRFQLASGNVGVMAATNEAVEAADKWVNLALFGSVTLLCLLSFRSLRITLCIILPLALVTVLCNGLMAWLGIGLKVNTLPVVALGVGVGVDYGIYLFERIKHEMHSRHSDLRQAFVEALKQRGTASLFTAITMTVSVSTWVFSTLKFQADMGVLLAFMFLVNVWGAILLLPALAAWLLPPVHAGKHPAQPSAN</sequence>
<feature type="transmembrane region" description="Helical" evidence="6">
    <location>
        <begin position="276"/>
        <end position="299"/>
    </location>
</feature>
<feature type="transmembrane region" description="Helical" evidence="6">
    <location>
        <begin position="641"/>
        <end position="658"/>
    </location>
</feature>
<keyword evidence="5 6" id="KW-0472">Membrane</keyword>
<feature type="transmembrane region" description="Helical" evidence="6">
    <location>
        <begin position="376"/>
        <end position="401"/>
    </location>
</feature>
<dbReference type="Pfam" id="PF03176">
    <property type="entry name" value="MMPL"/>
    <property type="match status" value="2"/>
</dbReference>